<name>A0A9P0JYG1_ACAOB</name>
<dbReference type="InterPro" id="IPR029058">
    <property type="entry name" value="AB_hydrolase_fold"/>
</dbReference>
<keyword evidence="9" id="KW-1185">Reference proteome</keyword>
<dbReference type="PROSITE" id="PS00122">
    <property type="entry name" value="CARBOXYLESTERASE_B_1"/>
    <property type="match status" value="1"/>
</dbReference>
<reference evidence="8" key="1">
    <citation type="submission" date="2022-03" db="EMBL/GenBank/DDBJ databases">
        <authorList>
            <person name="Sayadi A."/>
        </authorList>
    </citation>
    <scope>NUCLEOTIDE SEQUENCE</scope>
</reference>
<evidence type="ECO:0000259" key="7">
    <source>
        <dbReference type="Pfam" id="PF00135"/>
    </source>
</evidence>
<feature type="chain" id="PRO_5040533183" description="Carboxylic ester hydrolase" evidence="6">
    <location>
        <begin position="18"/>
        <end position="562"/>
    </location>
</feature>
<dbReference type="OrthoDB" id="19653at2759"/>
<evidence type="ECO:0000256" key="1">
    <source>
        <dbReference type="ARBA" id="ARBA00005964"/>
    </source>
</evidence>
<feature type="signal peptide" evidence="6">
    <location>
        <begin position="1"/>
        <end position="17"/>
    </location>
</feature>
<dbReference type="InterPro" id="IPR002018">
    <property type="entry name" value="CarbesteraseB"/>
</dbReference>
<dbReference type="AlphaFoldDB" id="A0A9P0JYG1"/>
<evidence type="ECO:0000313" key="8">
    <source>
        <dbReference type="EMBL" id="CAH1963413.1"/>
    </source>
</evidence>
<dbReference type="CDD" id="cd00312">
    <property type="entry name" value="Esterase_lipase"/>
    <property type="match status" value="1"/>
</dbReference>
<evidence type="ECO:0000256" key="2">
    <source>
        <dbReference type="ARBA" id="ARBA00022487"/>
    </source>
</evidence>
<dbReference type="PANTHER" id="PTHR43142">
    <property type="entry name" value="CARBOXYLIC ESTER HYDROLASE"/>
    <property type="match status" value="1"/>
</dbReference>
<evidence type="ECO:0000313" key="9">
    <source>
        <dbReference type="Proteomes" id="UP001152888"/>
    </source>
</evidence>
<dbReference type="InterPro" id="IPR019819">
    <property type="entry name" value="Carboxylesterase_B_CS"/>
</dbReference>
<evidence type="ECO:0000256" key="3">
    <source>
        <dbReference type="ARBA" id="ARBA00022801"/>
    </source>
</evidence>
<keyword evidence="6" id="KW-0732">Signal</keyword>
<evidence type="ECO:0000256" key="5">
    <source>
        <dbReference type="ARBA" id="ARBA00023180"/>
    </source>
</evidence>
<dbReference type="Gene3D" id="3.40.50.1820">
    <property type="entry name" value="alpha/beta hydrolase"/>
    <property type="match status" value="1"/>
</dbReference>
<keyword evidence="4" id="KW-1015">Disulfide bond</keyword>
<dbReference type="Proteomes" id="UP001152888">
    <property type="component" value="Unassembled WGS sequence"/>
</dbReference>
<organism evidence="8 9">
    <name type="scientific">Acanthoscelides obtectus</name>
    <name type="common">Bean weevil</name>
    <name type="synonym">Bruchus obtectus</name>
    <dbReference type="NCBI Taxonomy" id="200917"/>
    <lineage>
        <taxon>Eukaryota</taxon>
        <taxon>Metazoa</taxon>
        <taxon>Ecdysozoa</taxon>
        <taxon>Arthropoda</taxon>
        <taxon>Hexapoda</taxon>
        <taxon>Insecta</taxon>
        <taxon>Pterygota</taxon>
        <taxon>Neoptera</taxon>
        <taxon>Endopterygota</taxon>
        <taxon>Coleoptera</taxon>
        <taxon>Polyphaga</taxon>
        <taxon>Cucujiformia</taxon>
        <taxon>Chrysomeloidea</taxon>
        <taxon>Chrysomelidae</taxon>
        <taxon>Bruchinae</taxon>
        <taxon>Bruchini</taxon>
        <taxon>Acanthoscelides</taxon>
    </lineage>
</organism>
<keyword evidence="5" id="KW-0325">Glycoprotein</keyword>
<keyword evidence="3 6" id="KW-0378">Hydrolase</keyword>
<dbReference type="SUPFAM" id="SSF53474">
    <property type="entry name" value="alpha/beta-Hydrolases"/>
    <property type="match status" value="1"/>
</dbReference>
<protein>
    <recommendedName>
        <fullName evidence="6">Carboxylic ester hydrolase</fullName>
        <ecNumber evidence="6">3.1.1.-</ecNumber>
    </recommendedName>
</protein>
<evidence type="ECO:0000256" key="4">
    <source>
        <dbReference type="ARBA" id="ARBA00023157"/>
    </source>
</evidence>
<proteinExistence type="inferred from homology"/>
<feature type="domain" description="Carboxylesterase type B" evidence="7">
    <location>
        <begin position="21"/>
        <end position="532"/>
    </location>
</feature>
<comment type="caution">
    <text evidence="8">The sequence shown here is derived from an EMBL/GenBank/DDBJ whole genome shotgun (WGS) entry which is preliminary data.</text>
</comment>
<dbReference type="FunFam" id="3.40.50.1820:FF:000092">
    <property type="entry name" value="Carboxylic ester hydrolase"/>
    <property type="match status" value="1"/>
</dbReference>
<evidence type="ECO:0000256" key="6">
    <source>
        <dbReference type="RuleBase" id="RU361235"/>
    </source>
</evidence>
<accession>A0A9P0JYG1</accession>
<dbReference type="EMBL" id="CAKOFQ010006707">
    <property type="protein sequence ID" value="CAH1963413.1"/>
    <property type="molecule type" value="Genomic_DNA"/>
</dbReference>
<dbReference type="PROSITE" id="PS00941">
    <property type="entry name" value="CARBOXYLESTERASE_B_2"/>
    <property type="match status" value="1"/>
</dbReference>
<gene>
    <name evidence="8" type="ORF">ACAOBT_LOCUS5185</name>
</gene>
<dbReference type="Pfam" id="PF00135">
    <property type="entry name" value="COesterase"/>
    <property type="match status" value="1"/>
</dbReference>
<dbReference type="EC" id="3.1.1.-" evidence="6"/>
<sequence length="562" mass="63366">MLILRLLLGVFLSSVSASEGPQVAISDGMLQGLYMRTKGGRKFSGFMGVPYAEPPVEDLRFQPPVPAKPWHKVRDATKVHAVCPQRDVYRRSTVIEGEEDCLYLNVYTPKLEKFQDSEKLPVMIFFHGGGWLCGSGNGMWYGPEVLLDKDVVLVVTNYRLGALGFLTTGDEVVPGNNGLKDQNLALRWIQNNIKFFGGDPDSVTIFGESAGGASAQFHMLSPLSRGLFKRAIMQSGTAFCTWALSGKDEVLTNSKKLAKLFNCPTDCSKKMVECLKKVEAKHFIEQDVKFMLWDYDPMIPFKPVIEPKLDGAFLTEHPIKLITANKYENIPIMVGINTEDGGLKVAGMNSQLIKEFDERFDELAPMSLEYDKFFGDVETVTRNLRKYYFGKDKIDETKIKELIDLYTDGWFMDAADTAVRLHHKHSTQPAYYYLFGYRGSASFTKIFGGGDTDFGVCHADELQYLFPVGDGLFPDVKPSKTDKKITNIMTTLWTNFARTGDPTPEATADISERWKPYTAKSENYYHIDGNSTINKSGLLLDRALLWRSFTRSYDKKYIKDEL</sequence>
<dbReference type="PANTHER" id="PTHR43142:SF1">
    <property type="entry name" value="CARBOXYLIC ESTER HYDROLASE"/>
    <property type="match status" value="1"/>
</dbReference>
<dbReference type="GO" id="GO:0052689">
    <property type="term" value="F:carboxylic ester hydrolase activity"/>
    <property type="evidence" value="ECO:0007669"/>
    <property type="project" value="UniProtKB-KW"/>
</dbReference>
<keyword evidence="2" id="KW-0719">Serine esterase</keyword>
<comment type="similarity">
    <text evidence="1 6">Belongs to the type-B carboxylesterase/lipase family.</text>
</comment>
<dbReference type="InterPro" id="IPR019826">
    <property type="entry name" value="Carboxylesterase_B_AS"/>
</dbReference>